<dbReference type="EMBL" id="UINC01008378">
    <property type="protein sequence ID" value="SVA37715.1"/>
    <property type="molecule type" value="Genomic_DNA"/>
</dbReference>
<evidence type="ECO:0000256" key="3">
    <source>
        <dbReference type="ARBA" id="ARBA00022679"/>
    </source>
</evidence>
<dbReference type="Pfam" id="PF00535">
    <property type="entry name" value="Glycos_transf_2"/>
    <property type="match status" value="1"/>
</dbReference>
<evidence type="ECO:0000256" key="2">
    <source>
        <dbReference type="ARBA" id="ARBA00022676"/>
    </source>
</evidence>
<gene>
    <name evidence="5" type="ORF">METZ01_LOCUS90569</name>
</gene>
<reference evidence="5" key="1">
    <citation type="submission" date="2018-05" db="EMBL/GenBank/DDBJ databases">
        <authorList>
            <person name="Lanie J.A."/>
            <person name="Ng W.-L."/>
            <person name="Kazmierczak K.M."/>
            <person name="Andrzejewski T.M."/>
            <person name="Davidsen T.M."/>
            <person name="Wayne K.J."/>
            <person name="Tettelin H."/>
            <person name="Glass J.I."/>
            <person name="Rusch D."/>
            <person name="Podicherti R."/>
            <person name="Tsui H.-C.T."/>
            <person name="Winkler M.E."/>
        </authorList>
    </citation>
    <scope>NUCLEOTIDE SEQUENCE</scope>
</reference>
<dbReference type="CDD" id="cd04179">
    <property type="entry name" value="DPM_DPG-synthase_like"/>
    <property type="match status" value="1"/>
</dbReference>
<dbReference type="InterPro" id="IPR039528">
    <property type="entry name" value="DPM1-like"/>
</dbReference>
<dbReference type="AlphaFoldDB" id="A0A381VBH2"/>
<evidence type="ECO:0000259" key="4">
    <source>
        <dbReference type="Pfam" id="PF00535"/>
    </source>
</evidence>
<dbReference type="GO" id="GO:0004582">
    <property type="term" value="F:dolichyl-phosphate beta-D-mannosyltransferase activity"/>
    <property type="evidence" value="ECO:0007669"/>
    <property type="project" value="InterPro"/>
</dbReference>
<organism evidence="5">
    <name type="scientific">marine metagenome</name>
    <dbReference type="NCBI Taxonomy" id="408172"/>
    <lineage>
        <taxon>unclassified sequences</taxon>
        <taxon>metagenomes</taxon>
        <taxon>ecological metagenomes</taxon>
    </lineage>
</organism>
<keyword evidence="3" id="KW-0808">Transferase</keyword>
<dbReference type="Gene3D" id="3.90.550.10">
    <property type="entry name" value="Spore Coat Polysaccharide Biosynthesis Protein SpsA, Chain A"/>
    <property type="match status" value="1"/>
</dbReference>
<dbReference type="PANTHER" id="PTHR43398">
    <property type="entry name" value="DOLICHOL-PHOSPHATE MANNOSYLTRANSFERASE SUBUNIT 1"/>
    <property type="match status" value="1"/>
</dbReference>
<evidence type="ECO:0000256" key="1">
    <source>
        <dbReference type="ARBA" id="ARBA00006739"/>
    </source>
</evidence>
<feature type="non-terminal residue" evidence="5">
    <location>
        <position position="212"/>
    </location>
</feature>
<accession>A0A381VBH2</accession>
<feature type="domain" description="Glycosyltransferase 2-like" evidence="4">
    <location>
        <begin position="2"/>
        <end position="164"/>
    </location>
</feature>
<dbReference type="InterPro" id="IPR001173">
    <property type="entry name" value="Glyco_trans_2-like"/>
</dbReference>
<feature type="non-terminal residue" evidence="5">
    <location>
        <position position="1"/>
    </location>
</feature>
<comment type="similarity">
    <text evidence="1">Belongs to the glycosyltransferase 2 family.</text>
</comment>
<sequence>DLIIPVYNEKNIIRLLDYIFINSKKFIKIYICYDDENDITINIIKKSKYNKSLKIIILKNLFKGPCEAIKTGICSSKANALIVYPADDFNNGLLLDKMYELFLKGYDIVCPSRFMKGGLIKNCPLIKYIIVKIISLSLYRFSSIKIKDPTNGFRLFSRKLIEKYPIKSKLGFAYSLELLVKARKNNYKITELPSIWIEREDRKSNFKIFKWA</sequence>
<keyword evidence="2" id="KW-0328">Glycosyltransferase</keyword>
<proteinExistence type="inferred from homology"/>
<protein>
    <recommendedName>
        <fullName evidence="4">Glycosyltransferase 2-like domain-containing protein</fullName>
    </recommendedName>
</protein>
<dbReference type="PANTHER" id="PTHR43398:SF1">
    <property type="entry name" value="DOLICHOL-PHOSPHATE MANNOSYLTRANSFERASE SUBUNIT 1"/>
    <property type="match status" value="1"/>
</dbReference>
<dbReference type="SUPFAM" id="SSF53448">
    <property type="entry name" value="Nucleotide-diphospho-sugar transferases"/>
    <property type="match status" value="1"/>
</dbReference>
<evidence type="ECO:0000313" key="5">
    <source>
        <dbReference type="EMBL" id="SVA37715.1"/>
    </source>
</evidence>
<dbReference type="InterPro" id="IPR029044">
    <property type="entry name" value="Nucleotide-diphossugar_trans"/>
</dbReference>
<name>A0A381VBH2_9ZZZZ</name>